<comment type="caution">
    <text evidence="3">The sequence shown here is derived from an EMBL/GenBank/DDBJ whole genome shotgun (WGS) entry which is preliminary data.</text>
</comment>
<evidence type="ECO:0000259" key="1">
    <source>
        <dbReference type="Pfam" id="PF00534"/>
    </source>
</evidence>
<dbReference type="Gene3D" id="3.40.50.2000">
    <property type="entry name" value="Glycogen Phosphorylase B"/>
    <property type="match status" value="2"/>
</dbReference>
<organism evidence="3 4">
    <name type="scientific">Candidatus Cryptobacteroides intestinigallinarum</name>
    <dbReference type="NCBI Taxonomy" id="2840767"/>
    <lineage>
        <taxon>Bacteria</taxon>
        <taxon>Pseudomonadati</taxon>
        <taxon>Bacteroidota</taxon>
        <taxon>Bacteroidia</taxon>
        <taxon>Bacteroidales</taxon>
        <taxon>Candidatus Cryptobacteroides</taxon>
    </lineage>
</organism>
<dbReference type="AlphaFoldDB" id="A0A9D9HKH7"/>
<proteinExistence type="predicted"/>
<feature type="domain" description="Glycosyl transferase family 1" evidence="1">
    <location>
        <begin position="229"/>
        <end position="377"/>
    </location>
</feature>
<dbReference type="InterPro" id="IPR028098">
    <property type="entry name" value="Glyco_trans_4-like_N"/>
</dbReference>
<accession>A0A9D9HKH7</accession>
<dbReference type="PANTHER" id="PTHR45947">
    <property type="entry name" value="SULFOQUINOVOSYL TRANSFERASE SQD2"/>
    <property type="match status" value="1"/>
</dbReference>
<name>A0A9D9HKH7_9BACT</name>
<dbReference type="Pfam" id="PF00534">
    <property type="entry name" value="Glycos_transf_1"/>
    <property type="match status" value="1"/>
</dbReference>
<dbReference type="GO" id="GO:0016757">
    <property type="term" value="F:glycosyltransferase activity"/>
    <property type="evidence" value="ECO:0007669"/>
    <property type="project" value="InterPro"/>
</dbReference>
<evidence type="ECO:0000313" key="3">
    <source>
        <dbReference type="EMBL" id="MBO8455497.1"/>
    </source>
</evidence>
<dbReference type="Proteomes" id="UP000823617">
    <property type="component" value="Unassembled WGS sequence"/>
</dbReference>
<evidence type="ECO:0000313" key="4">
    <source>
        <dbReference type="Proteomes" id="UP000823617"/>
    </source>
</evidence>
<dbReference type="InterPro" id="IPR001296">
    <property type="entry name" value="Glyco_trans_1"/>
</dbReference>
<dbReference type="PANTHER" id="PTHR45947:SF3">
    <property type="entry name" value="SULFOQUINOVOSYL TRANSFERASE SQD2"/>
    <property type="match status" value="1"/>
</dbReference>
<gene>
    <name evidence="3" type="ORF">IAC08_03730</name>
</gene>
<protein>
    <submittedName>
        <fullName evidence="3">Glycosyltransferase</fullName>
    </submittedName>
</protein>
<sequence>MKLLQINNVLRTSTSTGRIVREIGDLAVGRGNQSYIAYSRGRDGKLSCSSETLPVGNAVSVAWHGIVTRLTDRHGLASSAATRKLIRQMRVIGPDIVHLHNINGYFLDYRLLFRYLAESGIPVVWTVHDSWLYTGHCYYYSSIGCTKWQTGCGKCPQSKAFPSSLLIDRSRRNWLDKKKAFTSLCKDRMTVVAVSEWMKGELEKSFMKDYDIRVIRNGIDTSVFAPSGDRDRIRKRLGLGQKKTILGVAGIWSREKGLDDFIRMASLLDKDEAIILAGVDDAQKKILPENIIGIPRTSDAGTLAEIYSAADVFVNPTWQDNYPTVNLEAQSCGTPVVTYDTGGSPESVCSAAGAVRPKGDVPGLLDAARKLISRGKEYNGNICRRFATDNFRKQDRYADYFRLYGSFVDKKI</sequence>
<feature type="domain" description="Glycosyltransferase subfamily 4-like N-terminal" evidence="2">
    <location>
        <begin position="18"/>
        <end position="222"/>
    </location>
</feature>
<dbReference type="Pfam" id="PF13439">
    <property type="entry name" value="Glyco_transf_4"/>
    <property type="match status" value="1"/>
</dbReference>
<evidence type="ECO:0000259" key="2">
    <source>
        <dbReference type="Pfam" id="PF13439"/>
    </source>
</evidence>
<dbReference type="InterPro" id="IPR050194">
    <property type="entry name" value="Glycosyltransferase_grp1"/>
</dbReference>
<dbReference type="SUPFAM" id="SSF53756">
    <property type="entry name" value="UDP-Glycosyltransferase/glycogen phosphorylase"/>
    <property type="match status" value="1"/>
</dbReference>
<reference evidence="3" key="2">
    <citation type="journal article" date="2021" name="PeerJ">
        <title>Extensive microbial diversity within the chicken gut microbiome revealed by metagenomics and culture.</title>
        <authorList>
            <person name="Gilroy R."/>
            <person name="Ravi A."/>
            <person name="Getino M."/>
            <person name="Pursley I."/>
            <person name="Horton D.L."/>
            <person name="Alikhan N.F."/>
            <person name="Baker D."/>
            <person name="Gharbi K."/>
            <person name="Hall N."/>
            <person name="Watson M."/>
            <person name="Adriaenssens E.M."/>
            <person name="Foster-Nyarko E."/>
            <person name="Jarju S."/>
            <person name="Secka A."/>
            <person name="Antonio M."/>
            <person name="Oren A."/>
            <person name="Chaudhuri R.R."/>
            <person name="La Ragione R."/>
            <person name="Hildebrand F."/>
            <person name="Pallen M.J."/>
        </authorList>
    </citation>
    <scope>NUCLEOTIDE SEQUENCE</scope>
    <source>
        <strain evidence="3">B1-3475</strain>
    </source>
</reference>
<dbReference type="EMBL" id="JADIMK010000038">
    <property type="protein sequence ID" value="MBO8455497.1"/>
    <property type="molecule type" value="Genomic_DNA"/>
</dbReference>
<reference evidence="3" key="1">
    <citation type="submission" date="2020-10" db="EMBL/GenBank/DDBJ databases">
        <authorList>
            <person name="Gilroy R."/>
        </authorList>
    </citation>
    <scope>NUCLEOTIDE SEQUENCE</scope>
    <source>
        <strain evidence="3">B1-3475</strain>
    </source>
</reference>